<accession>A0A2T3AKV0</accession>
<reference evidence="2 3" key="1">
    <citation type="journal article" date="2018" name="Mycol. Prog.">
        <title>Coniella lustricola, a new species from submerged detritus.</title>
        <authorList>
            <person name="Raudabaugh D.B."/>
            <person name="Iturriaga T."/>
            <person name="Carver A."/>
            <person name="Mondo S."/>
            <person name="Pangilinan J."/>
            <person name="Lipzen A."/>
            <person name="He G."/>
            <person name="Amirebrahimi M."/>
            <person name="Grigoriev I.V."/>
            <person name="Miller A.N."/>
        </authorList>
    </citation>
    <scope>NUCLEOTIDE SEQUENCE [LARGE SCALE GENOMIC DNA]</scope>
    <source>
        <strain evidence="2 3">B22-T-1</strain>
    </source>
</reference>
<keyword evidence="3" id="KW-1185">Reference proteome</keyword>
<evidence type="ECO:0000313" key="3">
    <source>
        <dbReference type="Proteomes" id="UP000241462"/>
    </source>
</evidence>
<evidence type="ECO:0000313" key="2">
    <source>
        <dbReference type="EMBL" id="PSS02219.1"/>
    </source>
</evidence>
<proteinExistence type="inferred from homology"/>
<dbReference type="PANTHER" id="PTHR32226:SF2">
    <property type="entry name" value="TELO2-INTERACTING PROTEIN 2"/>
    <property type="match status" value="1"/>
</dbReference>
<dbReference type="InterPro" id="IPR016024">
    <property type="entry name" value="ARM-type_fold"/>
</dbReference>
<comment type="similarity">
    <text evidence="1">Belongs to the TTI2 family.</text>
</comment>
<name>A0A2T3AKV0_9PEZI</name>
<dbReference type="SUPFAM" id="SSF48371">
    <property type="entry name" value="ARM repeat"/>
    <property type="match status" value="1"/>
</dbReference>
<organism evidence="2 3">
    <name type="scientific">Coniella lustricola</name>
    <dbReference type="NCBI Taxonomy" id="2025994"/>
    <lineage>
        <taxon>Eukaryota</taxon>
        <taxon>Fungi</taxon>
        <taxon>Dikarya</taxon>
        <taxon>Ascomycota</taxon>
        <taxon>Pezizomycotina</taxon>
        <taxon>Sordariomycetes</taxon>
        <taxon>Sordariomycetidae</taxon>
        <taxon>Diaporthales</taxon>
        <taxon>Schizoparmaceae</taxon>
        <taxon>Coniella</taxon>
    </lineage>
</organism>
<evidence type="ECO:0008006" key="4">
    <source>
        <dbReference type="Google" id="ProtNLM"/>
    </source>
</evidence>
<dbReference type="InterPro" id="IPR018870">
    <property type="entry name" value="Tti2"/>
</dbReference>
<dbReference type="InterPro" id="IPR011989">
    <property type="entry name" value="ARM-like"/>
</dbReference>
<dbReference type="Proteomes" id="UP000241462">
    <property type="component" value="Unassembled WGS sequence"/>
</dbReference>
<dbReference type="GO" id="GO:0005829">
    <property type="term" value="C:cytosol"/>
    <property type="evidence" value="ECO:0007669"/>
    <property type="project" value="TreeGrafter"/>
</dbReference>
<dbReference type="PANTHER" id="PTHR32226">
    <property type="entry name" value="TELO2-INTERACTING PROTEIN 2"/>
    <property type="match status" value="1"/>
</dbReference>
<dbReference type="AlphaFoldDB" id="A0A2T3AKV0"/>
<evidence type="ECO:0000256" key="1">
    <source>
        <dbReference type="ARBA" id="ARBA00034736"/>
    </source>
</evidence>
<gene>
    <name evidence="2" type="ORF">BD289DRAFT_254770</name>
</gene>
<sequence>MSDFLETVKAVEKMLSTVPAGALVTQDTLNSVSSQMSKQHTFASLAEAASALDQTRQVEGVKAHLIALRFVVATEDSLSREEGDAAAIQCLCDAVAATIAPKTSPEGGGDESTSYEEIAQRSYELAPYGLAILSECVKKHAAILSEDALLTVIAFLPPRSSLSPAAREHAKHSQGSPAYPWVNLEAIHFPEEIILQQYNASFSSKEDILVETILKGYLRPMFSKSKPNTITQSGRKAEFPDEHDPHRALEVENSEVKPWKYADHRAIAVLAWAVNEAEEELISKQWPLFIPVLLTLVDDGSTRVRAPGLAILCAFLLKFPSNILRDTGLTSVFEDAILPTLHFLPSLTPEEESIQLLDPAYTALLTLAKKTDAKASSGQYAGTRTTKSQLLDKILRDGIFSAYFHAKEHIRIVKVLCLHMSNIIHEMGIHAVKHLKDLIPMHSEIMTNPFAPLAPDTLRAALESLHAILTNCWPRLSTPAYQDELIKMLVVCFINIEEESKDDLVDIKKSIIKTAAIFMTASKTADKGGDNLNAKVKPLIAQEPLLAALFKQT</sequence>
<dbReference type="GO" id="GO:0005634">
    <property type="term" value="C:nucleus"/>
    <property type="evidence" value="ECO:0007669"/>
    <property type="project" value="TreeGrafter"/>
</dbReference>
<dbReference type="Gene3D" id="1.25.10.10">
    <property type="entry name" value="Leucine-rich Repeat Variant"/>
    <property type="match status" value="1"/>
</dbReference>
<dbReference type="EMBL" id="KZ678378">
    <property type="protein sequence ID" value="PSS02219.1"/>
    <property type="molecule type" value="Genomic_DNA"/>
</dbReference>
<protein>
    <recommendedName>
        <fullName evidence="4">Armadillo-type protein</fullName>
    </recommendedName>
</protein>
<dbReference type="InParanoid" id="A0A2T3AKV0"/>
<dbReference type="GO" id="GO:0110078">
    <property type="term" value="C:TTT Hsp90 cochaperone complex"/>
    <property type="evidence" value="ECO:0007669"/>
    <property type="project" value="InterPro"/>
</dbReference>
<dbReference type="OrthoDB" id="6417021at2759"/>
<dbReference type="STRING" id="2025994.A0A2T3AKV0"/>
<dbReference type="Pfam" id="PF10521">
    <property type="entry name" value="Tti2"/>
    <property type="match status" value="1"/>
</dbReference>